<dbReference type="NCBIfam" id="NF033788">
    <property type="entry name" value="HTH_metalloreg"/>
    <property type="match status" value="1"/>
</dbReference>
<dbReference type="InterPro" id="IPR036388">
    <property type="entry name" value="WH-like_DNA-bd_sf"/>
</dbReference>
<evidence type="ECO:0000313" key="4">
    <source>
        <dbReference type="EMBL" id="BDI34073.1"/>
    </source>
</evidence>
<dbReference type="Pfam" id="PF12840">
    <property type="entry name" value="HTH_20"/>
    <property type="match status" value="1"/>
</dbReference>
<dbReference type="EMBL" id="AP025739">
    <property type="protein sequence ID" value="BDI34073.1"/>
    <property type="molecule type" value="Genomic_DNA"/>
</dbReference>
<dbReference type="Gene3D" id="1.10.10.10">
    <property type="entry name" value="Winged helix-like DNA-binding domain superfamily/Winged helix DNA-binding domain"/>
    <property type="match status" value="1"/>
</dbReference>
<dbReference type="GO" id="GO:0003700">
    <property type="term" value="F:DNA-binding transcription factor activity"/>
    <property type="evidence" value="ECO:0007669"/>
    <property type="project" value="InterPro"/>
</dbReference>
<dbReference type="InterPro" id="IPR001845">
    <property type="entry name" value="HTH_ArsR_DNA-bd_dom"/>
</dbReference>
<dbReference type="FunCoup" id="A0A402CW87">
    <property type="interactions" value="221"/>
</dbReference>
<evidence type="ECO:0000313" key="5">
    <source>
        <dbReference type="Proteomes" id="UP000287394"/>
    </source>
</evidence>
<dbReference type="GO" id="GO:0003677">
    <property type="term" value="F:DNA binding"/>
    <property type="evidence" value="ECO:0007669"/>
    <property type="project" value="UniProtKB-KW"/>
</dbReference>
<sequence length="115" mass="12487">MNEVDGAKKPALDVVGMDDATTNFAAMLFVALAHPTRLKIVEILTDQSRSVSEVADEIGILPNSASQHMGILNRAGVAKSVQEGSVIRYTLRGPRIAQIMRLVDEFRSLHSSDLL</sequence>
<evidence type="ECO:0000256" key="1">
    <source>
        <dbReference type="ARBA" id="ARBA00023015"/>
    </source>
</evidence>
<keyword evidence="5" id="KW-1185">Reference proteome</keyword>
<dbReference type="SMART" id="SM00418">
    <property type="entry name" value="HTH_ARSR"/>
    <property type="match status" value="1"/>
</dbReference>
<gene>
    <name evidence="4" type="ORF">CCAX7_61240</name>
</gene>
<accession>A0A402CW87</accession>
<proteinExistence type="predicted"/>
<dbReference type="PANTHER" id="PTHR43132:SF2">
    <property type="entry name" value="ARSENICAL RESISTANCE OPERON REPRESSOR ARSR-RELATED"/>
    <property type="match status" value="1"/>
</dbReference>
<dbReference type="RefSeq" id="WP_165864221.1">
    <property type="nucleotide sequence ID" value="NZ_AP025739.1"/>
</dbReference>
<name>A0A402CW87_9BACT</name>
<protein>
    <submittedName>
        <fullName evidence="4">Uncharacterized protein</fullName>
    </submittedName>
</protein>
<dbReference type="Proteomes" id="UP000287394">
    <property type="component" value="Chromosome"/>
</dbReference>
<dbReference type="PANTHER" id="PTHR43132">
    <property type="entry name" value="ARSENICAL RESISTANCE OPERON REPRESSOR ARSR-RELATED"/>
    <property type="match status" value="1"/>
</dbReference>
<dbReference type="PRINTS" id="PR00778">
    <property type="entry name" value="HTHARSR"/>
</dbReference>
<dbReference type="PROSITE" id="PS50987">
    <property type="entry name" value="HTH_ARSR_2"/>
    <property type="match status" value="1"/>
</dbReference>
<reference evidence="4 5" key="1">
    <citation type="journal article" date="2019" name="Int. J. Syst. Evol. Microbiol.">
        <title>Capsulimonas corticalis gen. nov., sp. nov., an aerobic capsulated bacterium, of a novel bacterial order, Capsulimonadales ord. nov., of the class Armatimonadia of the phylum Armatimonadetes.</title>
        <authorList>
            <person name="Li J."/>
            <person name="Kudo C."/>
            <person name="Tonouchi A."/>
        </authorList>
    </citation>
    <scope>NUCLEOTIDE SEQUENCE [LARGE SCALE GENOMIC DNA]</scope>
    <source>
        <strain evidence="4 5">AX-7</strain>
    </source>
</reference>
<dbReference type="AlphaFoldDB" id="A0A402CW87"/>
<dbReference type="InterPro" id="IPR011991">
    <property type="entry name" value="ArsR-like_HTH"/>
</dbReference>
<keyword evidence="1" id="KW-0805">Transcription regulation</keyword>
<dbReference type="InterPro" id="IPR051011">
    <property type="entry name" value="Metal_resp_trans_reg"/>
</dbReference>
<dbReference type="CDD" id="cd00090">
    <property type="entry name" value="HTH_ARSR"/>
    <property type="match status" value="1"/>
</dbReference>
<evidence type="ECO:0000256" key="3">
    <source>
        <dbReference type="ARBA" id="ARBA00023163"/>
    </source>
</evidence>
<evidence type="ECO:0000256" key="2">
    <source>
        <dbReference type="ARBA" id="ARBA00023125"/>
    </source>
</evidence>
<dbReference type="SUPFAM" id="SSF46785">
    <property type="entry name" value="Winged helix' DNA-binding domain"/>
    <property type="match status" value="1"/>
</dbReference>
<keyword evidence="2" id="KW-0238">DNA-binding</keyword>
<organism evidence="4 5">
    <name type="scientific">Capsulimonas corticalis</name>
    <dbReference type="NCBI Taxonomy" id="2219043"/>
    <lineage>
        <taxon>Bacteria</taxon>
        <taxon>Bacillati</taxon>
        <taxon>Armatimonadota</taxon>
        <taxon>Armatimonadia</taxon>
        <taxon>Capsulimonadales</taxon>
        <taxon>Capsulimonadaceae</taxon>
        <taxon>Capsulimonas</taxon>
    </lineage>
</organism>
<dbReference type="InterPro" id="IPR036390">
    <property type="entry name" value="WH_DNA-bd_sf"/>
</dbReference>
<dbReference type="KEGG" id="ccot:CCAX7_61240"/>
<keyword evidence="3" id="KW-0804">Transcription</keyword>